<reference evidence="3" key="1">
    <citation type="submission" date="2018-09" db="EMBL/GenBank/DDBJ databases">
        <authorList>
            <person name="Zhu H."/>
        </authorList>
    </citation>
    <scope>NUCLEOTIDE SEQUENCE [LARGE SCALE GENOMIC DNA]</scope>
    <source>
        <strain evidence="3">K2R23-3</strain>
    </source>
</reference>
<dbReference type="EMBL" id="CP032418">
    <property type="protein sequence ID" value="AYC28973.1"/>
    <property type="molecule type" value="Genomic_DNA"/>
</dbReference>
<dbReference type="KEGG" id="paek:D3873_03455"/>
<accession>A0A385YU17</accession>
<organism evidence="2 3">
    <name type="scientific">Paenisporosarcina cavernae</name>
    <dbReference type="NCBI Taxonomy" id="2320858"/>
    <lineage>
        <taxon>Bacteria</taxon>
        <taxon>Bacillati</taxon>
        <taxon>Bacillota</taxon>
        <taxon>Bacilli</taxon>
        <taxon>Bacillales</taxon>
        <taxon>Caryophanaceae</taxon>
        <taxon>Paenisporosarcina</taxon>
    </lineage>
</organism>
<keyword evidence="1" id="KW-0812">Transmembrane</keyword>
<protein>
    <submittedName>
        <fullName evidence="2">Uncharacterized protein</fullName>
    </submittedName>
</protein>
<keyword evidence="1" id="KW-0472">Membrane</keyword>
<sequence length="74" mass="9052">MRAGREGAAGLFLWVRMVDFYYIQRINIINFLVWTKIRFLWEKTVTLWEISIALWEIFLFYGKFRSIYGKFKCS</sequence>
<keyword evidence="1" id="KW-1133">Transmembrane helix</keyword>
<proteinExistence type="predicted"/>
<dbReference type="AlphaFoldDB" id="A0A385YU17"/>
<keyword evidence="3" id="KW-1185">Reference proteome</keyword>
<feature type="transmembrane region" description="Helical" evidence="1">
    <location>
        <begin position="45"/>
        <end position="62"/>
    </location>
</feature>
<name>A0A385YU17_9BACL</name>
<dbReference type="Proteomes" id="UP000265725">
    <property type="component" value="Chromosome"/>
</dbReference>
<feature type="transmembrane region" description="Helical" evidence="1">
    <location>
        <begin position="12"/>
        <end position="33"/>
    </location>
</feature>
<evidence type="ECO:0000313" key="2">
    <source>
        <dbReference type="EMBL" id="AYC28973.1"/>
    </source>
</evidence>
<evidence type="ECO:0000313" key="3">
    <source>
        <dbReference type="Proteomes" id="UP000265725"/>
    </source>
</evidence>
<gene>
    <name evidence="2" type="ORF">D3873_03455</name>
</gene>
<evidence type="ECO:0000256" key="1">
    <source>
        <dbReference type="SAM" id="Phobius"/>
    </source>
</evidence>